<dbReference type="AlphaFoldDB" id="M1Z753"/>
<dbReference type="InterPro" id="IPR015424">
    <property type="entry name" value="PyrdxlP-dep_Trfase"/>
</dbReference>
<keyword evidence="8" id="KW-1185">Reference proteome</keyword>
<dbReference type="SUPFAM" id="SSF53383">
    <property type="entry name" value="PLP-dependent transferases"/>
    <property type="match status" value="1"/>
</dbReference>
<reference evidence="7 8" key="1">
    <citation type="submission" date="2016-11" db="EMBL/GenBank/DDBJ databases">
        <authorList>
            <person name="Manzoor S."/>
        </authorList>
    </citation>
    <scope>NUCLEOTIDE SEQUENCE [LARGE SCALE GENOMIC DNA]</scope>
    <source>
        <strain evidence="7">Clostridium ultunense strain Esp</strain>
    </source>
</reference>
<proteinExistence type="inferred from homology"/>
<feature type="domain" description="Aminotransferase class I/classII large" evidence="6">
    <location>
        <begin position="33"/>
        <end position="381"/>
    </location>
</feature>
<dbReference type="HOGENOM" id="CLU_017584_15_0_9"/>
<dbReference type="Proteomes" id="UP000245423">
    <property type="component" value="Chromosome 1"/>
</dbReference>
<dbReference type="Gene3D" id="3.40.640.10">
    <property type="entry name" value="Type I PLP-dependent aspartate aminotransferase-like (Major domain)"/>
    <property type="match status" value="1"/>
</dbReference>
<comment type="similarity">
    <text evidence="5">Belongs to the class-II pyridoxal-phosphate-dependent aminotransferase family. MalY/PatB cystathionine beta-lyase subfamily.</text>
</comment>
<dbReference type="Pfam" id="PF00155">
    <property type="entry name" value="Aminotran_1_2"/>
    <property type="match status" value="1"/>
</dbReference>
<gene>
    <name evidence="7" type="primary">patB</name>
    <name evidence="7" type="ORF">CUESP1_1178</name>
</gene>
<dbReference type="NCBIfam" id="TIGR04350">
    <property type="entry name" value="C_S_lyase_PatB"/>
    <property type="match status" value="1"/>
</dbReference>
<evidence type="ECO:0000313" key="7">
    <source>
        <dbReference type="EMBL" id="SHD76551.1"/>
    </source>
</evidence>
<evidence type="ECO:0000256" key="1">
    <source>
        <dbReference type="ARBA" id="ARBA00001933"/>
    </source>
</evidence>
<dbReference type="InterPro" id="IPR004839">
    <property type="entry name" value="Aminotransferase_I/II_large"/>
</dbReference>
<evidence type="ECO:0000256" key="2">
    <source>
        <dbReference type="ARBA" id="ARBA00012224"/>
    </source>
</evidence>
<dbReference type="InterPro" id="IPR015422">
    <property type="entry name" value="PyrdxlP-dep_Trfase_small"/>
</dbReference>
<sequence>MYDFDRVIDRQNTNSVKWDKLEELYGKEDLLPLWVADMDFPVPTAISEALKTRMKHGVYGYNFTSSEYYESVISWMNRRHSWHVKKEWIIFTPGVVPALSYAVRAFTKPGDKVILQSPVYHPFYNSIGDNGRHVVTNPLIYRDGKYYMDYEDLERKIDSRTRLLFLCSPHNPVGRVWTKEELARLGQICLKNDILIISDEIHFDIIFKGYNHTVLANVSQELKENSIICTAPSKTFNIAGLQISNIIIPNKKIRERFSLELEKDHITRPNIFGAEALIAAYNESEDWLDELLEYLEENKNYFINFVENNIPQLKVIEPEGTYLVWVDCSGLNMNSEELKDFFINKCRLALNHGEMFGEEGKLFQRFNIGCPRSILEKALMRLKKGIESL</sequence>
<evidence type="ECO:0000259" key="6">
    <source>
        <dbReference type="Pfam" id="PF00155"/>
    </source>
</evidence>
<dbReference type="OrthoDB" id="9802872at2"/>
<organism evidence="7 8">
    <name type="scientific">[Clostridium] ultunense Esp</name>
    <dbReference type="NCBI Taxonomy" id="1288971"/>
    <lineage>
        <taxon>Bacteria</taxon>
        <taxon>Bacillati</taxon>
        <taxon>Bacillota</taxon>
        <taxon>Tissierellia</taxon>
        <taxon>Tissierellales</taxon>
        <taxon>Tepidimicrobiaceae</taxon>
        <taxon>Schnuerera</taxon>
    </lineage>
</organism>
<dbReference type="RefSeq" id="WP_005583620.1">
    <property type="nucleotide sequence ID" value="NZ_LT669839.1"/>
</dbReference>
<evidence type="ECO:0000313" key="8">
    <source>
        <dbReference type="Proteomes" id="UP000245423"/>
    </source>
</evidence>
<dbReference type="PANTHER" id="PTHR43525:SF1">
    <property type="entry name" value="PROTEIN MALY"/>
    <property type="match status" value="1"/>
</dbReference>
<accession>M1Z753</accession>
<evidence type="ECO:0000256" key="3">
    <source>
        <dbReference type="ARBA" id="ARBA00022898"/>
    </source>
</evidence>
<name>M1Z753_9FIRM</name>
<keyword evidence="3" id="KW-0663">Pyridoxal phosphate</keyword>
<comment type="cofactor">
    <cofactor evidence="1">
        <name>pyridoxal 5'-phosphate</name>
        <dbReference type="ChEBI" id="CHEBI:597326"/>
    </cofactor>
</comment>
<dbReference type="GO" id="GO:0030170">
    <property type="term" value="F:pyridoxal phosphate binding"/>
    <property type="evidence" value="ECO:0007669"/>
    <property type="project" value="InterPro"/>
</dbReference>
<dbReference type="Gene3D" id="3.90.1150.10">
    <property type="entry name" value="Aspartate Aminotransferase, domain 1"/>
    <property type="match status" value="1"/>
</dbReference>
<protein>
    <recommendedName>
        <fullName evidence="2">cysteine-S-conjugate beta-lyase</fullName>
        <ecNumber evidence="2">4.4.1.13</ecNumber>
    </recommendedName>
</protein>
<dbReference type="GO" id="GO:0047804">
    <property type="term" value="F:cysteine-S-conjugate beta-lyase activity"/>
    <property type="evidence" value="ECO:0007669"/>
    <property type="project" value="UniProtKB-EC"/>
</dbReference>
<dbReference type="InterPro" id="IPR015421">
    <property type="entry name" value="PyrdxlP-dep_Trfase_major"/>
</dbReference>
<dbReference type="CDD" id="cd00609">
    <property type="entry name" value="AAT_like"/>
    <property type="match status" value="1"/>
</dbReference>
<dbReference type="PANTHER" id="PTHR43525">
    <property type="entry name" value="PROTEIN MALY"/>
    <property type="match status" value="1"/>
</dbReference>
<keyword evidence="4 7" id="KW-0456">Lyase</keyword>
<dbReference type="InterPro" id="IPR051798">
    <property type="entry name" value="Class-II_PLP-Dep_Aminotrans"/>
</dbReference>
<dbReference type="EC" id="4.4.1.13" evidence="2"/>
<evidence type="ECO:0000256" key="4">
    <source>
        <dbReference type="ARBA" id="ARBA00023239"/>
    </source>
</evidence>
<dbReference type="EMBL" id="LT669839">
    <property type="protein sequence ID" value="SHD76551.1"/>
    <property type="molecule type" value="Genomic_DNA"/>
</dbReference>
<evidence type="ECO:0000256" key="5">
    <source>
        <dbReference type="ARBA" id="ARBA00037974"/>
    </source>
</evidence>
<dbReference type="InterPro" id="IPR027619">
    <property type="entry name" value="C-S_lyase_PatB-like"/>
</dbReference>